<dbReference type="CDD" id="cd04301">
    <property type="entry name" value="NAT_SF"/>
    <property type="match status" value="1"/>
</dbReference>
<proteinExistence type="predicted"/>
<dbReference type="STRING" id="1051890.A0A3N4M2H0"/>
<protein>
    <recommendedName>
        <fullName evidence="1">N-acetyltransferase domain-containing protein</fullName>
    </recommendedName>
</protein>
<gene>
    <name evidence="2" type="ORF">L211DRAFT_775940</name>
</gene>
<dbReference type="Gene3D" id="3.40.630.30">
    <property type="match status" value="1"/>
</dbReference>
<dbReference type="PANTHER" id="PTHR42791:SF1">
    <property type="entry name" value="N-ACETYLTRANSFERASE DOMAIN-CONTAINING PROTEIN"/>
    <property type="match status" value="1"/>
</dbReference>
<evidence type="ECO:0000313" key="2">
    <source>
        <dbReference type="EMBL" id="RPB29364.1"/>
    </source>
</evidence>
<dbReference type="OrthoDB" id="410198at2759"/>
<feature type="domain" description="N-acetyltransferase" evidence="1">
    <location>
        <begin position="157"/>
        <end position="241"/>
    </location>
</feature>
<reference evidence="2 3" key="1">
    <citation type="journal article" date="2018" name="Nat. Ecol. Evol.">
        <title>Pezizomycetes genomes reveal the molecular basis of ectomycorrhizal truffle lifestyle.</title>
        <authorList>
            <person name="Murat C."/>
            <person name="Payen T."/>
            <person name="Noel B."/>
            <person name="Kuo A."/>
            <person name="Morin E."/>
            <person name="Chen J."/>
            <person name="Kohler A."/>
            <person name="Krizsan K."/>
            <person name="Balestrini R."/>
            <person name="Da Silva C."/>
            <person name="Montanini B."/>
            <person name="Hainaut M."/>
            <person name="Levati E."/>
            <person name="Barry K.W."/>
            <person name="Belfiori B."/>
            <person name="Cichocki N."/>
            <person name="Clum A."/>
            <person name="Dockter R.B."/>
            <person name="Fauchery L."/>
            <person name="Guy J."/>
            <person name="Iotti M."/>
            <person name="Le Tacon F."/>
            <person name="Lindquist E.A."/>
            <person name="Lipzen A."/>
            <person name="Malagnac F."/>
            <person name="Mello A."/>
            <person name="Molinier V."/>
            <person name="Miyauchi S."/>
            <person name="Poulain J."/>
            <person name="Riccioni C."/>
            <person name="Rubini A."/>
            <person name="Sitrit Y."/>
            <person name="Splivallo R."/>
            <person name="Traeger S."/>
            <person name="Wang M."/>
            <person name="Zifcakova L."/>
            <person name="Wipf D."/>
            <person name="Zambonelli A."/>
            <person name="Paolocci F."/>
            <person name="Nowrousian M."/>
            <person name="Ottonello S."/>
            <person name="Baldrian P."/>
            <person name="Spatafora J.W."/>
            <person name="Henrissat B."/>
            <person name="Nagy L.G."/>
            <person name="Aury J.M."/>
            <person name="Wincker P."/>
            <person name="Grigoriev I.V."/>
            <person name="Bonfante P."/>
            <person name="Martin F.M."/>
        </authorList>
    </citation>
    <scope>NUCLEOTIDE SEQUENCE [LARGE SCALE GENOMIC DNA]</scope>
    <source>
        <strain evidence="2 3">ATCC MYA-4762</strain>
    </source>
</reference>
<name>A0A3N4M2H0_9PEZI</name>
<dbReference type="AlphaFoldDB" id="A0A3N4M2H0"/>
<dbReference type="GO" id="GO:0016747">
    <property type="term" value="F:acyltransferase activity, transferring groups other than amino-acyl groups"/>
    <property type="evidence" value="ECO:0007669"/>
    <property type="project" value="InterPro"/>
</dbReference>
<dbReference type="InterPro" id="IPR052523">
    <property type="entry name" value="Trichothecene_AcTrans"/>
</dbReference>
<accession>A0A3N4M2H0</accession>
<sequence>MSFESTTTVDLSSTAYSSTNVSFVKPPPLPVRQIGLKESKAAAASLAKAFEGDEVSFYFLDTPDKKDSRRSSDATWKLHTKIMEYTVAAHCRKGLVLSIGENHEGVALWMPPGHNMDDWWTMFRSGMWKLYFKLSKEGRKRWFREFLPKLHDTKEEVMAERDPNSWYLVYIGVIPDAQGRGYSRRLVEHVTVMADALNEPCYVESSARKNVAIYERFGFQRRTELILNRADHEVMLDIMVREPGVHYIPHSEKP</sequence>
<dbReference type="InterPro" id="IPR016181">
    <property type="entry name" value="Acyl_CoA_acyltransferase"/>
</dbReference>
<dbReference type="SUPFAM" id="SSF55729">
    <property type="entry name" value="Acyl-CoA N-acyltransferases (Nat)"/>
    <property type="match status" value="1"/>
</dbReference>
<keyword evidence="3" id="KW-1185">Reference proteome</keyword>
<organism evidence="2 3">
    <name type="scientific">Terfezia boudieri ATCC MYA-4762</name>
    <dbReference type="NCBI Taxonomy" id="1051890"/>
    <lineage>
        <taxon>Eukaryota</taxon>
        <taxon>Fungi</taxon>
        <taxon>Dikarya</taxon>
        <taxon>Ascomycota</taxon>
        <taxon>Pezizomycotina</taxon>
        <taxon>Pezizomycetes</taxon>
        <taxon>Pezizales</taxon>
        <taxon>Pezizaceae</taxon>
        <taxon>Terfezia</taxon>
    </lineage>
</organism>
<evidence type="ECO:0000313" key="3">
    <source>
        <dbReference type="Proteomes" id="UP000267821"/>
    </source>
</evidence>
<dbReference type="Pfam" id="PF13508">
    <property type="entry name" value="Acetyltransf_7"/>
    <property type="match status" value="1"/>
</dbReference>
<evidence type="ECO:0000259" key="1">
    <source>
        <dbReference type="PROSITE" id="PS51186"/>
    </source>
</evidence>
<dbReference type="InterPro" id="IPR000182">
    <property type="entry name" value="GNAT_dom"/>
</dbReference>
<dbReference type="EMBL" id="ML121527">
    <property type="protein sequence ID" value="RPB29364.1"/>
    <property type="molecule type" value="Genomic_DNA"/>
</dbReference>
<dbReference type="PANTHER" id="PTHR42791">
    <property type="entry name" value="GNAT FAMILY ACETYLTRANSFERASE"/>
    <property type="match status" value="1"/>
</dbReference>
<dbReference type="InParanoid" id="A0A3N4M2H0"/>
<dbReference type="Proteomes" id="UP000267821">
    <property type="component" value="Unassembled WGS sequence"/>
</dbReference>
<dbReference type="PROSITE" id="PS51186">
    <property type="entry name" value="GNAT"/>
    <property type="match status" value="1"/>
</dbReference>